<dbReference type="RefSeq" id="WP_168721181.1">
    <property type="nucleotide sequence ID" value="NZ_JAAXPN010000001.1"/>
</dbReference>
<dbReference type="AlphaFoldDB" id="A0A7X6N077"/>
<keyword evidence="1 3" id="KW-0808">Transferase</keyword>
<evidence type="ECO:0000259" key="2">
    <source>
        <dbReference type="Pfam" id="PF00534"/>
    </source>
</evidence>
<dbReference type="InterPro" id="IPR001296">
    <property type="entry name" value="Glyco_trans_1"/>
</dbReference>
<gene>
    <name evidence="3" type="ORF">HF964_00945</name>
</gene>
<dbReference type="GO" id="GO:0009103">
    <property type="term" value="P:lipopolysaccharide biosynthetic process"/>
    <property type="evidence" value="ECO:0007669"/>
    <property type="project" value="TreeGrafter"/>
</dbReference>
<dbReference type="PANTHER" id="PTHR46401:SF2">
    <property type="entry name" value="GLYCOSYLTRANSFERASE WBBK-RELATED"/>
    <property type="match status" value="1"/>
</dbReference>
<evidence type="ECO:0000256" key="1">
    <source>
        <dbReference type="ARBA" id="ARBA00022679"/>
    </source>
</evidence>
<reference evidence="3 4" key="1">
    <citation type="submission" date="2020-04" db="EMBL/GenBank/DDBJ databases">
        <title>MicrobeNet Type strains.</title>
        <authorList>
            <person name="Nicholson A.C."/>
        </authorList>
    </citation>
    <scope>NUCLEOTIDE SEQUENCE [LARGE SCALE GENOMIC DNA]</scope>
    <source>
        <strain evidence="3 4">CCUG 61472</strain>
    </source>
</reference>
<organism evidence="3 4">
    <name type="scientific">Periweissella fabalis</name>
    <dbReference type="NCBI Taxonomy" id="1070421"/>
    <lineage>
        <taxon>Bacteria</taxon>
        <taxon>Bacillati</taxon>
        <taxon>Bacillota</taxon>
        <taxon>Bacilli</taxon>
        <taxon>Lactobacillales</taxon>
        <taxon>Lactobacillaceae</taxon>
        <taxon>Periweissella</taxon>
    </lineage>
</organism>
<sequence>MIYSVGENIYAFNSGIEFAQVQRTKAFNAAKLPAKIITRQYNRYLARNAAWMGLTSSEYINMYDYFQKVTDFEPIKQSVRTLASIPRADYHVRYFDNKQVQISENGKCLAIIHTLVGQDELVGDIEYLNNLGDVMMTAYYDWRGFRSMVETYHPDGNIASQTFYDPAGAQVLAVTFMPHNGESQATSWQLLNYHGQNYTFDSENQLFTFFLNELNDVVASTFIVDRPQLAPGVLGIDTPKRTIAYIHDSHLQKYTTSNEYFVKGSYQPVLQPRGREFNIVAVATDQQAKQIKERFPACVVRQLPTIYTTIVEDNAITDLKKVLYVGRLAPDKNISGLLKILAVLKERYMTIQLVMKGYFASTEYEKQILAEIKALKLVENVTLLPYDVQNHDLYHDVGLFISASLSEGFGINMLESMAHGVPVACYGLLYAKDNLVIDGYNGIYSDVLTPHELANKIIRVFDNPLTVMNLKVQAKMTAKRYQAEQLVAAWQQVLN</sequence>
<dbReference type="PANTHER" id="PTHR46401">
    <property type="entry name" value="GLYCOSYLTRANSFERASE WBBK-RELATED"/>
    <property type="match status" value="1"/>
</dbReference>
<dbReference type="Gene3D" id="3.40.50.2000">
    <property type="entry name" value="Glycogen Phosphorylase B"/>
    <property type="match status" value="3"/>
</dbReference>
<comment type="caution">
    <text evidence="3">The sequence shown here is derived from an EMBL/GenBank/DDBJ whole genome shotgun (WGS) entry which is preliminary data.</text>
</comment>
<proteinExistence type="predicted"/>
<dbReference type="Proteomes" id="UP000549765">
    <property type="component" value="Unassembled WGS sequence"/>
</dbReference>
<dbReference type="GO" id="GO:0016757">
    <property type="term" value="F:glycosyltransferase activity"/>
    <property type="evidence" value="ECO:0007669"/>
    <property type="project" value="InterPro"/>
</dbReference>
<keyword evidence="4" id="KW-1185">Reference proteome</keyword>
<accession>A0A7X6N077</accession>
<protein>
    <submittedName>
        <fullName evidence="3">Glycosyltransferase</fullName>
    </submittedName>
</protein>
<dbReference type="Pfam" id="PF00534">
    <property type="entry name" value="Glycos_transf_1"/>
    <property type="match status" value="1"/>
</dbReference>
<dbReference type="SUPFAM" id="SSF53756">
    <property type="entry name" value="UDP-Glycosyltransferase/glycogen phosphorylase"/>
    <property type="match status" value="1"/>
</dbReference>
<evidence type="ECO:0000313" key="4">
    <source>
        <dbReference type="Proteomes" id="UP000549765"/>
    </source>
</evidence>
<name>A0A7X6N077_9LACO</name>
<feature type="domain" description="Glycosyl transferase family 1" evidence="2">
    <location>
        <begin position="314"/>
        <end position="474"/>
    </location>
</feature>
<evidence type="ECO:0000313" key="3">
    <source>
        <dbReference type="EMBL" id="NKZ23383.1"/>
    </source>
</evidence>
<dbReference type="EMBL" id="JAAXPN010000001">
    <property type="protein sequence ID" value="NKZ23383.1"/>
    <property type="molecule type" value="Genomic_DNA"/>
</dbReference>